<dbReference type="AlphaFoldDB" id="A0AAW7XQW5"/>
<name>A0AAW7XQW5_9RHOB</name>
<dbReference type="RefSeq" id="WP_303494582.1">
    <property type="nucleotide sequence ID" value="NZ_JAUOPJ010000004.1"/>
</dbReference>
<proteinExistence type="predicted"/>
<evidence type="ECO:0000313" key="2">
    <source>
        <dbReference type="Proteomes" id="UP001169823"/>
    </source>
</evidence>
<protein>
    <recommendedName>
        <fullName evidence="3">Glycosyltransferase family 2 protein</fullName>
    </recommendedName>
</protein>
<sequence>MPHLITSLSHCDLSPTSFRRDLLPGLIAEPEDVEKNYDTTTLWYDAFWRAGRLFLIAPTPLNLDILFSRKHIFVDGRPASRIKRKIRDRHAIYSMPAKTKPRNVSVHINDQIISCAVNSTQEAGLFDGKNACLLISKDNNLDWISDYVSYHKNVHGLQSVLFFDNGSTQYSLQDVSETIAKTGVDNSLVINIPFPFGVRKGRKIDGKKNFRGKFLQVTMLNLGRLRFLHNARAVLNSDIDELIWTSDGRSIFDHAVDHWSGISRFSGTWRHTASSTENANHQVRHADHLYAQEPEASCVGKYCVRPKSITGRQSWHVHTIEHKSRFLKNLGNDTEAGFWHFRHISTFWKYDRNTPLNIAKQRDRVMEKMLIDGGILPQTKRAVCDEA</sequence>
<evidence type="ECO:0008006" key="3">
    <source>
        <dbReference type="Google" id="ProtNLM"/>
    </source>
</evidence>
<reference evidence="1" key="1">
    <citation type="submission" date="2023-07" db="EMBL/GenBank/DDBJ databases">
        <title>Genome content predicts the carbon catabolic preferences of heterotrophic bacteria.</title>
        <authorList>
            <person name="Gralka M."/>
        </authorList>
    </citation>
    <scope>NUCLEOTIDE SEQUENCE</scope>
    <source>
        <strain evidence="1">I2M02</strain>
    </source>
</reference>
<accession>A0AAW7XQW5</accession>
<dbReference type="EMBL" id="JAUOPJ010000004">
    <property type="protein sequence ID" value="MDO6456763.1"/>
    <property type="molecule type" value="Genomic_DNA"/>
</dbReference>
<gene>
    <name evidence="1" type="ORF">Q4494_06700</name>
</gene>
<organism evidence="1 2">
    <name type="scientific">Celeribacter halophilus</name>
    <dbReference type="NCBI Taxonomy" id="576117"/>
    <lineage>
        <taxon>Bacteria</taxon>
        <taxon>Pseudomonadati</taxon>
        <taxon>Pseudomonadota</taxon>
        <taxon>Alphaproteobacteria</taxon>
        <taxon>Rhodobacterales</taxon>
        <taxon>Roseobacteraceae</taxon>
        <taxon>Celeribacter</taxon>
    </lineage>
</organism>
<evidence type="ECO:0000313" key="1">
    <source>
        <dbReference type="EMBL" id="MDO6456763.1"/>
    </source>
</evidence>
<comment type="caution">
    <text evidence="1">The sequence shown here is derived from an EMBL/GenBank/DDBJ whole genome shotgun (WGS) entry which is preliminary data.</text>
</comment>
<dbReference type="Proteomes" id="UP001169823">
    <property type="component" value="Unassembled WGS sequence"/>
</dbReference>